<dbReference type="AlphaFoldDB" id="A0A7W7RAT9"/>
<evidence type="ECO:0008006" key="4">
    <source>
        <dbReference type="Google" id="ProtNLM"/>
    </source>
</evidence>
<proteinExistence type="predicted"/>
<evidence type="ECO:0000313" key="3">
    <source>
        <dbReference type="Proteomes" id="UP000540506"/>
    </source>
</evidence>
<evidence type="ECO:0000313" key="2">
    <source>
        <dbReference type="EMBL" id="MBB4928615.1"/>
    </source>
</evidence>
<sequence length="283" mass="30468">MTIRLKSATLGSLAAAAAFTLAVPPVAEASTTSASPPQVRAITPTEEKCHEAKMFGRDQTGHEGRVSFRLCASTDGNEMTVDASNPKCERYALLSWQDYDYNCVVSVKGWTLEKGGKVVARNDMPSIVGTYPGPGTYSLVARLHAFGQRHVTEGYVRSHFDGDTRLDVTFASAVDRPKPPKPASGPRISASATRANGVVTVTVTNSGDRASTKLNVVYRSLNARSSDQRCHVRNSNDGMNECQFPPLGPGESTTLVVETSADMRWVVYDNHWNALAKGSSSAR</sequence>
<dbReference type="Proteomes" id="UP000540506">
    <property type="component" value="Unassembled WGS sequence"/>
</dbReference>
<dbReference type="EMBL" id="JACHJV010000003">
    <property type="protein sequence ID" value="MBB4928615.1"/>
    <property type="molecule type" value="Genomic_DNA"/>
</dbReference>
<dbReference type="RefSeq" id="WP_184946099.1">
    <property type="nucleotide sequence ID" value="NZ_JACHJV010000003.1"/>
</dbReference>
<name>A0A7W7RAT9_KITKI</name>
<comment type="caution">
    <text evidence="2">The sequence shown here is derived from an EMBL/GenBank/DDBJ whole genome shotgun (WGS) entry which is preliminary data.</text>
</comment>
<gene>
    <name evidence="2" type="ORF">FHR34_007712</name>
</gene>
<reference evidence="2 3" key="1">
    <citation type="submission" date="2020-08" db="EMBL/GenBank/DDBJ databases">
        <title>Sequencing the genomes of 1000 actinobacteria strains.</title>
        <authorList>
            <person name="Klenk H.-P."/>
        </authorList>
    </citation>
    <scope>NUCLEOTIDE SEQUENCE [LARGE SCALE GENOMIC DNA]</scope>
    <source>
        <strain evidence="2 3">DSM 41654</strain>
    </source>
</reference>
<protein>
    <recommendedName>
        <fullName evidence="4">CARDB domain-containing protein</fullName>
    </recommendedName>
</protein>
<evidence type="ECO:0000256" key="1">
    <source>
        <dbReference type="SAM" id="SignalP"/>
    </source>
</evidence>
<keyword evidence="3" id="KW-1185">Reference proteome</keyword>
<accession>A0A7W7RAT9</accession>
<organism evidence="2 3">
    <name type="scientific">Kitasatospora kifunensis</name>
    <name type="common">Streptomyces kifunensis</name>
    <dbReference type="NCBI Taxonomy" id="58351"/>
    <lineage>
        <taxon>Bacteria</taxon>
        <taxon>Bacillati</taxon>
        <taxon>Actinomycetota</taxon>
        <taxon>Actinomycetes</taxon>
        <taxon>Kitasatosporales</taxon>
        <taxon>Streptomycetaceae</taxon>
        <taxon>Kitasatospora</taxon>
    </lineage>
</organism>
<feature type="chain" id="PRO_5030870076" description="CARDB domain-containing protein" evidence="1">
    <location>
        <begin position="30"/>
        <end position="283"/>
    </location>
</feature>
<keyword evidence="1" id="KW-0732">Signal</keyword>
<feature type="signal peptide" evidence="1">
    <location>
        <begin position="1"/>
        <end position="29"/>
    </location>
</feature>